<dbReference type="EMBL" id="VFJC01000030">
    <property type="protein sequence ID" value="KAB5517777.1"/>
    <property type="molecule type" value="Genomic_DNA"/>
</dbReference>
<evidence type="ECO:0000313" key="1">
    <source>
        <dbReference type="EMBL" id="KAB5517777.1"/>
    </source>
</evidence>
<accession>A0A5N5JSB3</accession>
<protein>
    <submittedName>
        <fullName evidence="1">Uncharacterized protein</fullName>
    </submittedName>
</protein>
<keyword evidence="2" id="KW-1185">Reference proteome</keyword>
<proteinExistence type="predicted"/>
<organism evidence="1 2">
    <name type="scientific">Pangasianodon hypophthalmus</name>
    <name type="common">Striped catfish</name>
    <name type="synonym">Helicophagus hypophthalmus</name>
    <dbReference type="NCBI Taxonomy" id="310915"/>
    <lineage>
        <taxon>Eukaryota</taxon>
        <taxon>Metazoa</taxon>
        <taxon>Chordata</taxon>
        <taxon>Craniata</taxon>
        <taxon>Vertebrata</taxon>
        <taxon>Euteleostomi</taxon>
        <taxon>Actinopterygii</taxon>
        <taxon>Neopterygii</taxon>
        <taxon>Teleostei</taxon>
        <taxon>Ostariophysi</taxon>
        <taxon>Siluriformes</taxon>
        <taxon>Pangasiidae</taxon>
        <taxon>Pangasianodon</taxon>
    </lineage>
</organism>
<comment type="caution">
    <text evidence="1">The sequence shown here is derived from an EMBL/GenBank/DDBJ whole genome shotgun (WGS) entry which is preliminary data.</text>
</comment>
<evidence type="ECO:0000313" key="2">
    <source>
        <dbReference type="Proteomes" id="UP000327468"/>
    </source>
</evidence>
<sequence>MSVHIMVKTPIKARASFSSSSLSGAQCVETGLQTWASAADVLEMVLQNGLKISPSCFFFLLCGLMLNVH</sequence>
<name>A0A5N5JSB3_PANHP</name>
<dbReference type="AlphaFoldDB" id="A0A5N5JSB3"/>
<dbReference type="Proteomes" id="UP000327468">
    <property type="component" value="Chromosome 29"/>
</dbReference>
<reference evidence="1 2" key="1">
    <citation type="submission" date="2019-06" db="EMBL/GenBank/DDBJ databases">
        <title>A chromosome-scale genome assembly of the striped catfish, Pangasianodon hypophthalmus.</title>
        <authorList>
            <person name="Wen M."/>
            <person name="Zahm M."/>
            <person name="Roques C."/>
            <person name="Cabau C."/>
            <person name="Klopp C."/>
            <person name="Donnadieu C."/>
            <person name="Jouanno E."/>
            <person name="Avarre J.-C."/>
            <person name="Campet M."/>
            <person name="Ha T.T.T."/>
            <person name="Dugue R."/>
            <person name="Lampietro C."/>
            <person name="Louis A."/>
            <person name="Herpin A."/>
            <person name="Echchiki A."/>
            <person name="Berthelot C."/>
            <person name="Parey E."/>
            <person name="Roest-Crollius H."/>
            <person name="Braasch I."/>
            <person name="Postlethwait J."/>
            <person name="Bobe J."/>
            <person name="Montfort J."/>
            <person name="Bouchez O."/>
            <person name="Begum T."/>
            <person name="Schartl M."/>
            <person name="Guiguen Y."/>
        </authorList>
    </citation>
    <scope>NUCLEOTIDE SEQUENCE [LARGE SCALE GENOMIC DNA]</scope>
    <source>
        <strain evidence="1 2">Indonesia</strain>
        <tissue evidence="1">Blood</tissue>
    </source>
</reference>
<gene>
    <name evidence="1" type="ORF">PHYPO_G00171060</name>
</gene>